<evidence type="ECO:0000313" key="3">
    <source>
        <dbReference type="EMBL" id="GGP90771.1"/>
    </source>
</evidence>
<reference evidence="4" key="1">
    <citation type="journal article" date="2019" name="Int. J. Syst. Evol. Microbiol.">
        <title>The Global Catalogue of Microorganisms (GCM) 10K type strain sequencing project: providing services to taxonomists for standard genome sequencing and annotation.</title>
        <authorList>
            <consortium name="The Broad Institute Genomics Platform"/>
            <consortium name="The Broad Institute Genome Sequencing Center for Infectious Disease"/>
            <person name="Wu L."/>
            <person name="Ma J."/>
        </authorList>
    </citation>
    <scope>NUCLEOTIDE SEQUENCE [LARGE SCALE GENOMIC DNA]</scope>
    <source>
        <strain evidence="4">JCM 3115</strain>
    </source>
</reference>
<gene>
    <name evidence="3" type="ORF">GCM10010140_20590</name>
</gene>
<evidence type="ECO:0008006" key="5">
    <source>
        <dbReference type="Google" id="ProtNLM"/>
    </source>
</evidence>
<dbReference type="EMBL" id="BMQJ01000004">
    <property type="protein sequence ID" value="GGP90771.1"/>
    <property type="molecule type" value="Genomic_DNA"/>
</dbReference>
<evidence type="ECO:0000313" key="4">
    <source>
        <dbReference type="Proteomes" id="UP000611554"/>
    </source>
</evidence>
<feature type="compositionally biased region" description="Polar residues" evidence="1">
    <location>
        <begin position="166"/>
        <end position="192"/>
    </location>
</feature>
<dbReference type="RefSeq" id="WP_189246241.1">
    <property type="nucleotide sequence ID" value="NZ_BMQJ01000004.1"/>
</dbReference>
<accession>A0ABQ2QQ55</accession>
<feature type="region of interest" description="Disordered" evidence="1">
    <location>
        <begin position="1"/>
        <end position="23"/>
    </location>
</feature>
<feature type="region of interest" description="Disordered" evidence="1">
    <location>
        <begin position="162"/>
        <end position="200"/>
    </location>
</feature>
<sequence>MNDPIDRLRAARPAHLGDTPVDERTRAAELTRAMAQPRQERRTRRAPGRRVIARPAWGLGLAGAAAAVTAVAVAVTGTGGTTPPSPSAARTGQAVSSSESPASSPGRTAPDGQVRLSARTVLLAAAHRAAGQPDETGAWWHTVSVSRTLFRAEGADYTVVDRQRTESWTPSATGPEQRQYSGSQSLGAQPATSEDEAAWREAGAPAEIPVVVPGKKGAKLSLSTGPGEVQKGQAPLPDGDKVFWLGRNVSVRDLRALPSEPDALKAWLLRSYKGHGTESSAPMSRDAWLFTVTTGLIADMPVTPEVRGAAFRMLAGLASIEVARDVTDAEGRTGTAVTIDEPEASAMGKAAAGDDGALRTRLIFDEKTGRALATENVVVRPGGLQAEAEPGTVWNSNVVLESGWTDDGPAS</sequence>
<feature type="compositionally biased region" description="Low complexity" evidence="1">
    <location>
        <begin position="96"/>
        <end position="105"/>
    </location>
</feature>
<comment type="caution">
    <text evidence="3">The sequence shown here is derived from an EMBL/GenBank/DDBJ whole genome shotgun (WGS) entry which is preliminary data.</text>
</comment>
<dbReference type="Proteomes" id="UP000611554">
    <property type="component" value="Unassembled WGS sequence"/>
</dbReference>
<name>A0ABQ2QQ55_9ACTN</name>
<organism evidence="3 4">
    <name type="scientific">Streptosporangium pseudovulgare</name>
    <dbReference type="NCBI Taxonomy" id="35765"/>
    <lineage>
        <taxon>Bacteria</taxon>
        <taxon>Bacillati</taxon>
        <taxon>Actinomycetota</taxon>
        <taxon>Actinomycetes</taxon>
        <taxon>Streptosporangiales</taxon>
        <taxon>Streptosporangiaceae</taxon>
        <taxon>Streptosporangium</taxon>
    </lineage>
</organism>
<feature type="transmembrane region" description="Helical" evidence="2">
    <location>
        <begin position="51"/>
        <end position="75"/>
    </location>
</feature>
<evidence type="ECO:0000256" key="1">
    <source>
        <dbReference type="SAM" id="MobiDB-lite"/>
    </source>
</evidence>
<keyword evidence="2" id="KW-0472">Membrane</keyword>
<evidence type="ECO:0000256" key="2">
    <source>
        <dbReference type="SAM" id="Phobius"/>
    </source>
</evidence>
<keyword evidence="2" id="KW-1133">Transmembrane helix</keyword>
<keyword evidence="2" id="KW-0812">Transmembrane</keyword>
<keyword evidence="4" id="KW-1185">Reference proteome</keyword>
<dbReference type="NCBIfam" id="NF038083">
    <property type="entry name" value="CU044_5270_fam"/>
    <property type="match status" value="1"/>
</dbReference>
<protein>
    <recommendedName>
        <fullName evidence="5">CU044_5270 family protein</fullName>
    </recommendedName>
</protein>
<dbReference type="InterPro" id="IPR047789">
    <property type="entry name" value="CU044_5270-like"/>
</dbReference>
<proteinExistence type="predicted"/>
<feature type="region of interest" description="Disordered" evidence="1">
    <location>
        <begin position="78"/>
        <end position="114"/>
    </location>
</feature>